<evidence type="ECO:0000313" key="2">
    <source>
        <dbReference type="Proteomes" id="UP001163223"/>
    </source>
</evidence>
<accession>A0ACD4NII8</accession>
<organism evidence="1 2">
    <name type="scientific">Antarcticirhabdus aurantiaca</name>
    <dbReference type="NCBI Taxonomy" id="2606717"/>
    <lineage>
        <taxon>Bacteria</taxon>
        <taxon>Pseudomonadati</taxon>
        <taxon>Pseudomonadota</taxon>
        <taxon>Alphaproteobacteria</taxon>
        <taxon>Hyphomicrobiales</taxon>
        <taxon>Aurantimonadaceae</taxon>
        <taxon>Antarcticirhabdus</taxon>
    </lineage>
</organism>
<proteinExistence type="predicted"/>
<evidence type="ECO:0000313" key="1">
    <source>
        <dbReference type="EMBL" id="WAJ26667.1"/>
    </source>
</evidence>
<dbReference type="Proteomes" id="UP001163223">
    <property type="component" value="Chromosome"/>
</dbReference>
<name>A0ACD4NII8_9HYPH</name>
<sequence>MTRSESKPSARTEQATAFAPVKRSRTRLAGGADPLPRQAFAGGTSPGWANEFLEVVEPRRDARELILSTEVSLTLHDIADEYRHGDTIRSHALPLRTRLLFCGPPGCGKSLTAEVLAREIGLPLLAAKLDTLIGSMLGETASNLRRIFDAAERQPSVLFLDEFDALARTRSDPTEHSEMRRVVNNLLLMIERFKGRGFIVAATNLESTIDPAIIRRFDEVVLFGKPNASEIRRLIKFKTRNFGVQLDIAEAAGHLVGRSHADVERLCFAAMRRAIMAKRSTITLDDLKYASKSDRRRKDIQDKLGSAT</sequence>
<gene>
    <name evidence="1" type="ORF">OXU80_17565</name>
</gene>
<reference evidence="1" key="1">
    <citation type="submission" date="2022-11" db="EMBL/GenBank/DDBJ databases">
        <title>beta-Carotene-producing bacterium, Jeongeuplla avenae sp. nov., alleviates the salt stress of Arabidopsis seedlings.</title>
        <authorList>
            <person name="Jiang L."/>
            <person name="Lee J."/>
        </authorList>
    </citation>
    <scope>NUCLEOTIDE SEQUENCE</scope>
    <source>
        <strain evidence="1">DY_R2A_6</strain>
    </source>
</reference>
<keyword evidence="2" id="KW-1185">Reference proteome</keyword>
<keyword evidence="1" id="KW-0067">ATP-binding</keyword>
<protein>
    <submittedName>
        <fullName evidence="1">ATP-binding protein</fullName>
    </submittedName>
</protein>
<keyword evidence="1" id="KW-0547">Nucleotide-binding</keyword>
<dbReference type="EMBL" id="CP113520">
    <property type="protein sequence ID" value="WAJ26667.1"/>
    <property type="molecule type" value="Genomic_DNA"/>
</dbReference>